<accession>A0A8K0K9J6</accession>
<gene>
    <name evidence="2" type="ORF">J437_LFUL009653</name>
</gene>
<dbReference type="EMBL" id="KZ308462">
    <property type="protein sequence ID" value="KAG8230069.1"/>
    <property type="molecule type" value="Genomic_DNA"/>
</dbReference>
<sequence>MRLSVADSSAVRAEGKARVLAMSSESDADGGEKDRSGALETAKGTTAPQTGAPPPCVPNCEKQSAVTPILLEPPSTSTAKDFRERTLRSIKAGLGKLWKRRSINITDYDPSYKVAYLGNVLTGWAKGWWNVFFSIVLFY</sequence>
<evidence type="ECO:0000313" key="3">
    <source>
        <dbReference type="Proteomes" id="UP000792457"/>
    </source>
</evidence>
<dbReference type="AlphaFoldDB" id="A0A8K0K9J6"/>
<evidence type="ECO:0000313" key="2">
    <source>
        <dbReference type="EMBL" id="KAG8230069.1"/>
    </source>
</evidence>
<keyword evidence="3" id="KW-1185">Reference proteome</keyword>
<protein>
    <submittedName>
        <fullName evidence="2">Uncharacterized protein</fullName>
    </submittedName>
</protein>
<comment type="caution">
    <text evidence="2">The sequence shown here is derived from an EMBL/GenBank/DDBJ whole genome shotgun (WGS) entry which is preliminary data.</text>
</comment>
<reference evidence="2" key="1">
    <citation type="submission" date="2013-04" db="EMBL/GenBank/DDBJ databases">
        <authorList>
            <person name="Qu J."/>
            <person name="Murali S.C."/>
            <person name="Bandaranaike D."/>
            <person name="Bellair M."/>
            <person name="Blankenburg K."/>
            <person name="Chao H."/>
            <person name="Dinh H."/>
            <person name="Doddapaneni H."/>
            <person name="Downs B."/>
            <person name="Dugan-Rocha S."/>
            <person name="Elkadiri S."/>
            <person name="Gnanaolivu R.D."/>
            <person name="Hernandez B."/>
            <person name="Javaid M."/>
            <person name="Jayaseelan J.C."/>
            <person name="Lee S."/>
            <person name="Li M."/>
            <person name="Ming W."/>
            <person name="Munidasa M."/>
            <person name="Muniz J."/>
            <person name="Nguyen L."/>
            <person name="Ongeri F."/>
            <person name="Osuji N."/>
            <person name="Pu L.-L."/>
            <person name="Puazo M."/>
            <person name="Qu C."/>
            <person name="Quiroz J."/>
            <person name="Raj R."/>
            <person name="Weissenberger G."/>
            <person name="Xin Y."/>
            <person name="Zou X."/>
            <person name="Han Y."/>
            <person name="Richards S."/>
            <person name="Worley K."/>
            <person name="Muzny D."/>
            <person name="Gibbs R."/>
        </authorList>
    </citation>
    <scope>NUCLEOTIDE SEQUENCE</scope>
    <source>
        <strain evidence="2">Sampled in the wild</strain>
    </source>
</reference>
<dbReference type="OrthoDB" id="7615300at2759"/>
<feature type="compositionally biased region" description="Low complexity" evidence="1">
    <location>
        <begin position="41"/>
        <end position="50"/>
    </location>
</feature>
<evidence type="ECO:0000256" key="1">
    <source>
        <dbReference type="SAM" id="MobiDB-lite"/>
    </source>
</evidence>
<dbReference type="Proteomes" id="UP000792457">
    <property type="component" value="Unassembled WGS sequence"/>
</dbReference>
<name>A0A8K0K9J6_LADFU</name>
<proteinExistence type="predicted"/>
<feature type="region of interest" description="Disordered" evidence="1">
    <location>
        <begin position="1"/>
        <end position="57"/>
    </location>
</feature>
<reference evidence="2" key="2">
    <citation type="submission" date="2017-10" db="EMBL/GenBank/DDBJ databases">
        <title>Ladona fulva Genome sequencing and assembly.</title>
        <authorList>
            <person name="Murali S."/>
            <person name="Richards S."/>
            <person name="Bandaranaike D."/>
            <person name="Bellair M."/>
            <person name="Blankenburg K."/>
            <person name="Chao H."/>
            <person name="Dinh H."/>
            <person name="Doddapaneni H."/>
            <person name="Dugan-Rocha S."/>
            <person name="Elkadiri S."/>
            <person name="Gnanaolivu R."/>
            <person name="Hernandez B."/>
            <person name="Skinner E."/>
            <person name="Javaid M."/>
            <person name="Lee S."/>
            <person name="Li M."/>
            <person name="Ming W."/>
            <person name="Munidasa M."/>
            <person name="Muniz J."/>
            <person name="Nguyen L."/>
            <person name="Hughes D."/>
            <person name="Osuji N."/>
            <person name="Pu L.-L."/>
            <person name="Puazo M."/>
            <person name="Qu C."/>
            <person name="Quiroz J."/>
            <person name="Raj R."/>
            <person name="Weissenberger G."/>
            <person name="Xin Y."/>
            <person name="Zou X."/>
            <person name="Han Y."/>
            <person name="Worley K."/>
            <person name="Muzny D."/>
            <person name="Gibbs R."/>
        </authorList>
    </citation>
    <scope>NUCLEOTIDE SEQUENCE</scope>
    <source>
        <strain evidence="2">Sampled in the wild</strain>
    </source>
</reference>
<organism evidence="2 3">
    <name type="scientific">Ladona fulva</name>
    <name type="common">Scarce chaser dragonfly</name>
    <name type="synonym">Libellula fulva</name>
    <dbReference type="NCBI Taxonomy" id="123851"/>
    <lineage>
        <taxon>Eukaryota</taxon>
        <taxon>Metazoa</taxon>
        <taxon>Ecdysozoa</taxon>
        <taxon>Arthropoda</taxon>
        <taxon>Hexapoda</taxon>
        <taxon>Insecta</taxon>
        <taxon>Pterygota</taxon>
        <taxon>Palaeoptera</taxon>
        <taxon>Odonata</taxon>
        <taxon>Epiprocta</taxon>
        <taxon>Anisoptera</taxon>
        <taxon>Libelluloidea</taxon>
        <taxon>Libellulidae</taxon>
        <taxon>Ladona</taxon>
    </lineage>
</organism>